<accession>A0A8K0SRM4</accession>
<reference evidence="1" key="1">
    <citation type="journal article" date="2021" name="Nat. Commun.">
        <title>Genetic determinants of endophytism in the Arabidopsis root mycobiome.</title>
        <authorList>
            <person name="Mesny F."/>
            <person name="Miyauchi S."/>
            <person name="Thiergart T."/>
            <person name="Pickel B."/>
            <person name="Atanasova L."/>
            <person name="Karlsson M."/>
            <person name="Huettel B."/>
            <person name="Barry K.W."/>
            <person name="Haridas S."/>
            <person name="Chen C."/>
            <person name="Bauer D."/>
            <person name="Andreopoulos W."/>
            <person name="Pangilinan J."/>
            <person name="LaButti K."/>
            <person name="Riley R."/>
            <person name="Lipzen A."/>
            <person name="Clum A."/>
            <person name="Drula E."/>
            <person name="Henrissat B."/>
            <person name="Kohler A."/>
            <person name="Grigoriev I.V."/>
            <person name="Martin F.M."/>
            <person name="Hacquard S."/>
        </authorList>
    </citation>
    <scope>NUCLEOTIDE SEQUENCE</scope>
    <source>
        <strain evidence="1">MPI-CAGE-CH-0235</strain>
    </source>
</reference>
<protein>
    <submittedName>
        <fullName evidence="1">Uncharacterized protein</fullName>
    </submittedName>
</protein>
<dbReference type="OrthoDB" id="4874419at2759"/>
<evidence type="ECO:0000313" key="1">
    <source>
        <dbReference type="EMBL" id="KAH7322719.1"/>
    </source>
</evidence>
<name>A0A8K0SRM4_9HYPO</name>
<organism evidence="1 2">
    <name type="scientific">Stachybotrys elegans</name>
    <dbReference type="NCBI Taxonomy" id="80388"/>
    <lineage>
        <taxon>Eukaryota</taxon>
        <taxon>Fungi</taxon>
        <taxon>Dikarya</taxon>
        <taxon>Ascomycota</taxon>
        <taxon>Pezizomycotina</taxon>
        <taxon>Sordariomycetes</taxon>
        <taxon>Hypocreomycetidae</taxon>
        <taxon>Hypocreales</taxon>
        <taxon>Stachybotryaceae</taxon>
        <taxon>Stachybotrys</taxon>
    </lineage>
</organism>
<proteinExistence type="predicted"/>
<gene>
    <name evidence="1" type="ORF">B0I35DRAFT_476640</name>
</gene>
<keyword evidence="2" id="KW-1185">Reference proteome</keyword>
<sequence length="109" mass="12676">MCTFRLQVTVCGCGDAKCKQRNPEIQDDQWEVLPQRGHIVKVHSCFRDGPYCPDFFMNEDPDRLMVRYGMRPDNANSKLDCKSKKFILANGYKEMEQVCRECAEQCDDT</sequence>
<dbReference type="EMBL" id="JAGPNK010000004">
    <property type="protein sequence ID" value="KAH7322719.1"/>
    <property type="molecule type" value="Genomic_DNA"/>
</dbReference>
<dbReference type="Proteomes" id="UP000813444">
    <property type="component" value="Unassembled WGS sequence"/>
</dbReference>
<comment type="caution">
    <text evidence="1">The sequence shown here is derived from an EMBL/GenBank/DDBJ whole genome shotgun (WGS) entry which is preliminary data.</text>
</comment>
<dbReference type="AlphaFoldDB" id="A0A8K0SRM4"/>
<evidence type="ECO:0000313" key="2">
    <source>
        <dbReference type="Proteomes" id="UP000813444"/>
    </source>
</evidence>